<keyword evidence="1" id="KW-0732">Signal</keyword>
<dbReference type="AlphaFoldDB" id="A0A9Q0NAQ3"/>
<reference evidence="2" key="1">
    <citation type="submission" date="2022-07" db="EMBL/GenBank/DDBJ databases">
        <authorList>
            <person name="Trinca V."/>
            <person name="Uliana J.V.C."/>
            <person name="Torres T.T."/>
            <person name="Ward R.J."/>
            <person name="Monesi N."/>
        </authorList>
    </citation>
    <scope>NUCLEOTIDE SEQUENCE</scope>
    <source>
        <strain evidence="2">HSMRA1968</strain>
        <tissue evidence="2">Whole embryos</tissue>
    </source>
</reference>
<dbReference type="EMBL" id="WJQU01000001">
    <property type="protein sequence ID" value="KAJ6645976.1"/>
    <property type="molecule type" value="Genomic_DNA"/>
</dbReference>
<proteinExistence type="predicted"/>
<evidence type="ECO:0000313" key="2">
    <source>
        <dbReference type="EMBL" id="KAJ6645976.1"/>
    </source>
</evidence>
<accession>A0A9Q0NAQ3</accession>
<comment type="caution">
    <text evidence="2">The sequence shown here is derived from an EMBL/GenBank/DDBJ whole genome shotgun (WGS) entry which is preliminary data.</text>
</comment>
<name>A0A9Q0NAQ3_9DIPT</name>
<feature type="non-terminal residue" evidence="2">
    <location>
        <position position="44"/>
    </location>
</feature>
<keyword evidence="3" id="KW-1185">Reference proteome</keyword>
<evidence type="ECO:0000256" key="1">
    <source>
        <dbReference type="SAM" id="SignalP"/>
    </source>
</evidence>
<organism evidence="2 3">
    <name type="scientific">Pseudolycoriella hygida</name>
    <dbReference type="NCBI Taxonomy" id="35572"/>
    <lineage>
        <taxon>Eukaryota</taxon>
        <taxon>Metazoa</taxon>
        <taxon>Ecdysozoa</taxon>
        <taxon>Arthropoda</taxon>
        <taxon>Hexapoda</taxon>
        <taxon>Insecta</taxon>
        <taxon>Pterygota</taxon>
        <taxon>Neoptera</taxon>
        <taxon>Endopterygota</taxon>
        <taxon>Diptera</taxon>
        <taxon>Nematocera</taxon>
        <taxon>Sciaroidea</taxon>
        <taxon>Sciaridae</taxon>
        <taxon>Pseudolycoriella</taxon>
    </lineage>
</organism>
<protein>
    <submittedName>
        <fullName evidence="2">Uncharacterized protein</fullName>
    </submittedName>
</protein>
<feature type="chain" id="PRO_5040239117" evidence="1">
    <location>
        <begin position="21"/>
        <end position="44"/>
    </location>
</feature>
<evidence type="ECO:0000313" key="3">
    <source>
        <dbReference type="Proteomes" id="UP001151699"/>
    </source>
</evidence>
<sequence>MFFVITLLLAFAFEGRIVTGHPVHPFEQINQRDKIIKLEIPSNS</sequence>
<gene>
    <name evidence="2" type="ORF">Bhyg_01185</name>
</gene>
<feature type="signal peptide" evidence="1">
    <location>
        <begin position="1"/>
        <end position="20"/>
    </location>
</feature>
<dbReference type="Proteomes" id="UP001151699">
    <property type="component" value="Chromosome A"/>
</dbReference>